<dbReference type="EMBL" id="PGOZ01000029">
    <property type="protein sequence ID" value="PJI31342.1"/>
    <property type="molecule type" value="Genomic_DNA"/>
</dbReference>
<reference evidence="1 2" key="2">
    <citation type="submission" date="2017-12" db="EMBL/GenBank/DDBJ databases">
        <title>Revising the taxonomy of the Acinetobacter lwoffii group: the description of Acinetobacter pseudolwoffii sp. nov. and emended description of Acinetobacter lwoffii.</title>
        <authorList>
            <person name="Nemec A."/>
        </authorList>
    </citation>
    <scope>NUCLEOTIDE SEQUENCE [LARGE SCALE GENOMIC DNA]</scope>
    <source>
        <strain evidence="1 2">ANC 5347</strain>
    </source>
</reference>
<protein>
    <submittedName>
        <fullName evidence="1">Uncharacterized protein</fullName>
    </submittedName>
</protein>
<dbReference type="AlphaFoldDB" id="A0A2H9UI09"/>
<name>A0A2H9UI09_9GAMM</name>
<accession>A0A2H9UI09</accession>
<reference evidence="1 2" key="1">
    <citation type="submission" date="2017-11" db="EMBL/GenBank/DDBJ databases">
        <authorList>
            <person name="Han C.G."/>
        </authorList>
    </citation>
    <scope>NUCLEOTIDE SEQUENCE [LARGE SCALE GENOMIC DNA]</scope>
    <source>
        <strain evidence="1 2">ANC 5347</strain>
    </source>
</reference>
<dbReference type="Proteomes" id="UP000242351">
    <property type="component" value="Unassembled WGS sequence"/>
</dbReference>
<sequence length="67" mass="7991">MGIDPKNDHLLINFLGKMLQICSKTHQLITKADFCAFYDQAEIFKLLIFKLIYKCTSYNRHYVKWMS</sequence>
<proteinExistence type="predicted"/>
<organism evidence="1 2">
    <name type="scientific">Acinetobacter pseudolwoffii</name>
    <dbReference type="NCBI Taxonomy" id="2053287"/>
    <lineage>
        <taxon>Bacteria</taxon>
        <taxon>Pseudomonadati</taxon>
        <taxon>Pseudomonadota</taxon>
        <taxon>Gammaproteobacteria</taxon>
        <taxon>Moraxellales</taxon>
        <taxon>Moraxellaceae</taxon>
        <taxon>Acinetobacter</taxon>
    </lineage>
</organism>
<comment type="caution">
    <text evidence="1">The sequence shown here is derived from an EMBL/GenBank/DDBJ whole genome shotgun (WGS) entry which is preliminary data.</text>
</comment>
<evidence type="ECO:0000313" key="1">
    <source>
        <dbReference type="EMBL" id="PJI31342.1"/>
    </source>
</evidence>
<evidence type="ECO:0000313" key="2">
    <source>
        <dbReference type="Proteomes" id="UP000242351"/>
    </source>
</evidence>
<gene>
    <name evidence="1" type="ORF">CU320_14615</name>
</gene>